<accession>A0ABN7XJ61</accession>
<protein>
    <submittedName>
        <fullName evidence="1">8029_t:CDS:1</fullName>
    </submittedName>
</protein>
<evidence type="ECO:0000313" key="1">
    <source>
        <dbReference type="EMBL" id="CAG8854199.1"/>
    </source>
</evidence>
<reference evidence="1 2" key="1">
    <citation type="submission" date="2021-06" db="EMBL/GenBank/DDBJ databases">
        <authorList>
            <person name="Kallberg Y."/>
            <person name="Tangrot J."/>
            <person name="Rosling A."/>
        </authorList>
    </citation>
    <scope>NUCLEOTIDE SEQUENCE [LARGE SCALE GENOMIC DNA]</scope>
    <source>
        <strain evidence="1 2">120-4 pot B 10/14</strain>
    </source>
</reference>
<comment type="caution">
    <text evidence="1">The sequence shown here is derived from an EMBL/GenBank/DDBJ whole genome shotgun (WGS) entry which is preliminary data.</text>
</comment>
<keyword evidence="2" id="KW-1185">Reference proteome</keyword>
<evidence type="ECO:0000313" key="2">
    <source>
        <dbReference type="Proteomes" id="UP000789901"/>
    </source>
</evidence>
<dbReference type="Proteomes" id="UP000789901">
    <property type="component" value="Unassembled WGS sequence"/>
</dbReference>
<name>A0ABN7XJ61_GIGMA</name>
<feature type="non-terminal residue" evidence="1">
    <location>
        <position position="60"/>
    </location>
</feature>
<organism evidence="1 2">
    <name type="scientific">Gigaspora margarita</name>
    <dbReference type="NCBI Taxonomy" id="4874"/>
    <lineage>
        <taxon>Eukaryota</taxon>
        <taxon>Fungi</taxon>
        <taxon>Fungi incertae sedis</taxon>
        <taxon>Mucoromycota</taxon>
        <taxon>Glomeromycotina</taxon>
        <taxon>Glomeromycetes</taxon>
        <taxon>Diversisporales</taxon>
        <taxon>Gigasporaceae</taxon>
        <taxon>Gigaspora</taxon>
    </lineage>
</organism>
<feature type="non-terminal residue" evidence="1">
    <location>
        <position position="1"/>
    </location>
</feature>
<sequence>TEINTNNKTYLWVIADVATRWNSSYIAWTRLLQLRDSIDVMYATILAFLDKQTKKEAHYL</sequence>
<proteinExistence type="predicted"/>
<dbReference type="EMBL" id="CAJVQB010134633">
    <property type="protein sequence ID" value="CAG8854199.1"/>
    <property type="molecule type" value="Genomic_DNA"/>
</dbReference>
<gene>
    <name evidence="1" type="ORF">GMARGA_LOCUS43020</name>
</gene>